<sequence length="312" mass="31712">MRILAGAAALTAVGAAAGALSGCGNVDVGRHDETRSYTAPSGARALKVHTGQGGVEIVATDSPGIRVQERLRWSNRHNRPHPKHAVEGTTLSLTASCSANIFGTSVCGVSYRVEVPRATPVEVHTGDGRVTANGLSGSVALSSRDGSITALGLRARSLTVRSGDGSVRVSGRAAGADLRSRAGSITASALDSDTLTARTDDGRITVSGRAATARLRTAAGSITATGLAAERLTARSDDGRVVLGFTAPPADVEAGTRTGSIRVGVPSGEGYAISLSTTTGSKRIDGRVHQDSSSHRRIKATTEDAGITIVPS</sequence>
<dbReference type="RefSeq" id="WP_160822204.1">
    <property type="nucleotide sequence ID" value="NZ_JBHSXE010000001.1"/>
</dbReference>
<protein>
    <submittedName>
        <fullName evidence="3">DUF4097 family beta strand repeat-containing protein</fullName>
    </submittedName>
</protein>
<dbReference type="PROSITE" id="PS51257">
    <property type="entry name" value="PROKAR_LIPOPROTEIN"/>
    <property type="match status" value="1"/>
</dbReference>
<dbReference type="EMBL" id="JBHSXS010000063">
    <property type="protein sequence ID" value="MFC6886925.1"/>
    <property type="molecule type" value="Genomic_DNA"/>
</dbReference>
<dbReference type="PANTHER" id="PTHR34094">
    <property type="match status" value="1"/>
</dbReference>
<gene>
    <name evidence="3" type="ORF">ACFQKB_44675</name>
</gene>
<feature type="signal peptide" evidence="1">
    <location>
        <begin position="1"/>
        <end position="17"/>
    </location>
</feature>
<proteinExistence type="predicted"/>
<accession>A0ABW2D2Q0</accession>
<dbReference type="PANTHER" id="PTHR34094:SF1">
    <property type="entry name" value="PROTEIN FAM185A"/>
    <property type="match status" value="1"/>
</dbReference>
<name>A0ABW2D2Q0_9ACTN</name>
<evidence type="ECO:0000259" key="2">
    <source>
        <dbReference type="Pfam" id="PF13349"/>
    </source>
</evidence>
<feature type="chain" id="PRO_5045457481" evidence="1">
    <location>
        <begin position="18"/>
        <end position="312"/>
    </location>
</feature>
<evidence type="ECO:0000313" key="4">
    <source>
        <dbReference type="Proteomes" id="UP001596380"/>
    </source>
</evidence>
<keyword evidence="4" id="KW-1185">Reference proteome</keyword>
<dbReference type="InterPro" id="IPR025164">
    <property type="entry name" value="Toastrack_DUF4097"/>
</dbReference>
<keyword evidence="1" id="KW-0732">Signal</keyword>
<comment type="caution">
    <text evidence="3">The sequence shown here is derived from an EMBL/GenBank/DDBJ whole genome shotgun (WGS) entry which is preliminary data.</text>
</comment>
<evidence type="ECO:0000313" key="3">
    <source>
        <dbReference type="EMBL" id="MFC6886925.1"/>
    </source>
</evidence>
<feature type="domain" description="DUF4097" evidence="2">
    <location>
        <begin position="176"/>
        <end position="305"/>
    </location>
</feature>
<dbReference type="Pfam" id="PF13349">
    <property type="entry name" value="DUF4097"/>
    <property type="match status" value="1"/>
</dbReference>
<organism evidence="3 4">
    <name type="scientific">Actinomadura yumaensis</name>
    <dbReference type="NCBI Taxonomy" id="111807"/>
    <lineage>
        <taxon>Bacteria</taxon>
        <taxon>Bacillati</taxon>
        <taxon>Actinomycetota</taxon>
        <taxon>Actinomycetes</taxon>
        <taxon>Streptosporangiales</taxon>
        <taxon>Thermomonosporaceae</taxon>
        <taxon>Actinomadura</taxon>
    </lineage>
</organism>
<evidence type="ECO:0000256" key="1">
    <source>
        <dbReference type="SAM" id="SignalP"/>
    </source>
</evidence>
<reference evidence="4" key="1">
    <citation type="journal article" date="2019" name="Int. J. Syst. Evol. Microbiol.">
        <title>The Global Catalogue of Microorganisms (GCM) 10K type strain sequencing project: providing services to taxonomists for standard genome sequencing and annotation.</title>
        <authorList>
            <consortium name="The Broad Institute Genomics Platform"/>
            <consortium name="The Broad Institute Genome Sequencing Center for Infectious Disease"/>
            <person name="Wu L."/>
            <person name="Ma J."/>
        </authorList>
    </citation>
    <scope>NUCLEOTIDE SEQUENCE [LARGE SCALE GENOMIC DNA]</scope>
    <source>
        <strain evidence="4">JCM 3369</strain>
    </source>
</reference>
<dbReference type="Proteomes" id="UP001596380">
    <property type="component" value="Unassembled WGS sequence"/>
</dbReference>